<dbReference type="Pfam" id="PF06821">
    <property type="entry name" value="Ser_hydrolase"/>
    <property type="match status" value="1"/>
</dbReference>
<proteinExistence type="predicted"/>
<name>A0A2A9CUQ7_9ACTN</name>
<dbReference type="SUPFAM" id="SSF53474">
    <property type="entry name" value="alpha/beta-Hydrolases"/>
    <property type="match status" value="1"/>
</dbReference>
<sequence>MRFVIAPGYLDSDEGHWQTLWQREWGAQAVRTAPSSWDEPEFEDWQAALDAAIEPGSVIVAHSLGCLATLAWLDRHPGVAAGAFLVAVPDAGRPDFPETSRGFARPTTPVADPVLMVGSTDDPYADWPFTQQTAALLGVRLVEVRGGGHLSTASGRGPWHEGRALLDEFVTGLSLTEPHP</sequence>
<dbReference type="EMBL" id="PDJC01000001">
    <property type="protein sequence ID" value="PFG17350.1"/>
    <property type="molecule type" value="Genomic_DNA"/>
</dbReference>
<comment type="caution">
    <text evidence="1">The sequence shown here is derived from an EMBL/GenBank/DDBJ whole genome shotgun (WGS) entry which is preliminary data.</text>
</comment>
<dbReference type="InterPro" id="IPR010662">
    <property type="entry name" value="RBBP9/YdeN"/>
</dbReference>
<dbReference type="InterPro" id="IPR029058">
    <property type="entry name" value="AB_hydrolase_fold"/>
</dbReference>
<dbReference type="AlphaFoldDB" id="A0A2A9CUQ7"/>
<dbReference type="OrthoDB" id="9804993at2"/>
<organism evidence="1 2">
    <name type="scientific">Propionicimonas paludicola</name>
    <dbReference type="NCBI Taxonomy" id="185243"/>
    <lineage>
        <taxon>Bacteria</taxon>
        <taxon>Bacillati</taxon>
        <taxon>Actinomycetota</taxon>
        <taxon>Actinomycetes</taxon>
        <taxon>Propionibacteriales</taxon>
        <taxon>Nocardioidaceae</taxon>
        <taxon>Propionicimonas</taxon>
    </lineage>
</organism>
<dbReference type="RefSeq" id="WP_098460787.1">
    <property type="nucleotide sequence ID" value="NZ_PDJC01000001.1"/>
</dbReference>
<dbReference type="GO" id="GO:0016787">
    <property type="term" value="F:hydrolase activity"/>
    <property type="evidence" value="ECO:0007669"/>
    <property type="project" value="InterPro"/>
</dbReference>
<accession>A0A2A9CUQ7</accession>
<keyword evidence="2" id="KW-1185">Reference proteome</keyword>
<reference evidence="1 2" key="1">
    <citation type="submission" date="2017-10" db="EMBL/GenBank/DDBJ databases">
        <title>Sequencing the genomes of 1000 actinobacteria strains.</title>
        <authorList>
            <person name="Klenk H.-P."/>
        </authorList>
    </citation>
    <scope>NUCLEOTIDE SEQUENCE [LARGE SCALE GENOMIC DNA]</scope>
    <source>
        <strain evidence="1 2">DSM 15597</strain>
    </source>
</reference>
<evidence type="ECO:0008006" key="3">
    <source>
        <dbReference type="Google" id="ProtNLM"/>
    </source>
</evidence>
<dbReference type="Proteomes" id="UP000226079">
    <property type="component" value="Unassembled WGS sequence"/>
</dbReference>
<protein>
    <recommendedName>
        <fullName evidence="3">Alpha/beta hydrolase family protein</fullName>
    </recommendedName>
</protein>
<gene>
    <name evidence="1" type="ORF">ATK74_1917</name>
</gene>
<evidence type="ECO:0000313" key="2">
    <source>
        <dbReference type="Proteomes" id="UP000226079"/>
    </source>
</evidence>
<dbReference type="Gene3D" id="3.40.50.1820">
    <property type="entry name" value="alpha/beta hydrolase"/>
    <property type="match status" value="1"/>
</dbReference>
<evidence type="ECO:0000313" key="1">
    <source>
        <dbReference type="EMBL" id="PFG17350.1"/>
    </source>
</evidence>